<dbReference type="HOGENOM" id="CLU_549349_0_0_1"/>
<sequence length="497" mass="57256">VGIRSHLRPVPDIATLGRKVLHKGKNFFPSNVHLSQIKVKIPRQGSSECIRGTVHFLIVTGELGRGLYGIKRKRDGNPESLDPPVDRGNERLSMGMVFHSIFHEPHLLIRPGRAPSYLVHGHDPRWRSCLPARPNRANALVRWSSESYQATVQVRLFVGPERLDIRCKDHIKTTRDVSDPKRRLLKIDVQEICDNFEKGMMKAPKDISKSHKKSTSTRAPVAEPSLFISEKPKELTVLQPEHPSSLVLSQQVFEEEPLDYPHQGPRLDTRNPLDEDLGPIFDEEDEHGPVFAEEATSITSIVMDCHLCFDPGTTHASLSHDLQEYYVEKDRHFLKMSNIVACLDIILERQVQPLRNESIDRAQQPEIWRSFVVQTGYVGDASDRGKMDLRTNPFEEGEYDTLWIEHRHIWFMDTTQDGVLVYQLDQTEVFMSDHASPNARVIPSDYSVHADHNFPLDRADQTVHPAPYREETTWFRRTWTLVIYDQIWNSRYFLLCL</sequence>
<dbReference type="Proteomes" id="UP000032141">
    <property type="component" value="Chromosome C6"/>
</dbReference>
<evidence type="ECO:0000313" key="1">
    <source>
        <dbReference type="EnsemblPlants" id="Bo6g067080.1"/>
    </source>
</evidence>
<accession>A0A0D3CTI6</accession>
<reference evidence="1 2" key="1">
    <citation type="journal article" date="2014" name="Genome Biol.">
        <title>Transcriptome and methylome profiling reveals relics of genome dominance in the mesopolyploid Brassica oleracea.</title>
        <authorList>
            <person name="Parkin I.A."/>
            <person name="Koh C."/>
            <person name="Tang H."/>
            <person name="Robinson S.J."/>
            <person name="Kagale S."/>
            <person name="Clarke W.E."/>
            <person name="Town C.D."/>
            <person name="Nixon J."/>
            <person name="Krishnakumar V."/>
            <person name="Bidwell S.L."/>
            <person name="Denoeud F."/>
            <person name="Belcram H."/>
            <person name="Links M.G."/>
            <person name="Just J."/>
            <person name="Clarke C."/>
            <person name="Bender T."/>
            <person name="Huebert T."/>
            <person name="Mason A.S."/>
            <person name="Pires J.C."/>
            <person name="Barker G."/>
            <person name="Moore J."/>
            <person name="Walley P.G."/>
            <person name="Manoli S."/>
            <person name="Batley J."/>
            <person name="Edwards D."/>
            <person name="Nelson M.N."/>
            <person name="Wang X."/>
            <person name="Paterson A.H."/>
            <person name="King G."/>
            <person name="Bancroft I."/>
            <person name="Chalhoub B."/>
            <person name="Sharpe A.G."/>
        </authorList>
    </citation>
    <scope>NUCLEOTIDE SEQUENCE</scope>
    <source>
        <strain evidence="1 2">cv. TO1000</strain>
    </source>
</reference>
<protein>
    <submittedName>
        <fullName evidence="1">Uncharacterized protein</fullName>
    </submittedName>
</protein>
<evidence type="ECO:0000313" key="2">
    <source>
        <dbReference type="Proteomes" id="UP000032141"/>
    </source>
</evidence>
<name>A0A0D3CTI6_BRAOL</name>
<dbReference type="AlphaFoldDB" id="A0A0D3CTI6"/>
<dbReference type="EnsemblPlants" id="Bo6g067080.1">
    <property type="protein sequence ID" value="Bo6g067080.1"/>
    <property type="gene ID" value="Bo6g067080"/>
</dbReference>
<organism evidence="1 2">
    <name type="scientific">Brassica oleracea var. oleracea</name>
    <dbReference type="NCBI Taxonomy" id="109376"/>
    <lineage>
        <taxon>Eukaryota</taxon>
        <taxon>Viridiplantae</taxon>
        <taxon>Streptophyta</taxon>
        <taxon>Embryophyta</taxon>
        <taxon>Tracheophyta</taxon>
        <taxon>Spermatophyta</taxon>
        <taxon>Magnoliopsida</taxon>
        <taxon>eudicotyledons</taxon>
        <taxon>Gunneridae</taxon>
        <taxon>Pentapetalae</taxon>
        <taxon>rosids</taxon>
        <taxon>malvids</taxon>
        <taxon>Brassicales</taxon>
        <taxon>Brassicaceae</taxon>
        <taxon>Brassiceae</taxon>
        <taxon>Brassica</taxon>
    </lineage>
</organism>
<proteinExistence type="predicted"/>
<keyword evidence="2" id="KW-1185">Reference proteome</keyword>
<dbReference type="Gramene" id="Bo6g067080.1">
    <property type="protein sequence ID" value="Bo6g067080.1"/>
    <property type="gene ID" value="Bo6g067080"/>
</dbReference>
<reference evidence="1" key="2">
    <citation type="submission" date="2015-03" db="UniProtKB">
        <authorList>
            <consortium name="EnsemblPlants"/>
        </authorList>
    </citation>
    <scope>IDENTIFICATION</scope>
</reference>